<comment type="caution">
    <text evidence="1">The sequence shown here is derived from an EMBL/GenBank/DDBJ whole genome shotgun (WGS) entry which is preliminary data.</text>
</comment>
<gene>
    <name evidence="1" type="ORF">FSCOSCO3_A032298</name>
</gene>
<organism evidence="1 2">
    <name type="scientific">Scomber scombrus</name>
    <name type="common">Atlantic mackerel</name>
    <name type="synonym">Scomber vernalis</name>
    <dbReference type="NCBI Taxonomy" id="13677"/>
    <lineage>
        <taxon>Eukaryota</taxon>
        <taxon>Metazoa</taxon>
        <taxon>Chordata</taxon>
        <taxon>Craniata</taxon>
        <taxon>Vertebrata</taxon>
        <taxon>Euteleostomi</taxon>
        <taxon>Actinopterygii</taxon>
        <taxon>Neopterygii</taxon>
        <taxon>Teleostei</taxon>
        <taxon>Neoteleostei</taxon>
        <taxon>Acanthomorphata</taxon>
        <taxon>Pelagiaria</taxon>
        <taxon>Scombriformes</taxon>
        <taxon>Scombridae</taxon>
        <taxon>Scomber</taxon>
    </lineage>
</organism>
<protein>
    <submittedName>
        <fullName evidence="1">Uncharacterized protein</fullName>
    </submittedName>
</protein>
<accession>A0AAV1PM67</accession>
<evidence type="ECO:0000313" key="2">
    <source>
        <dbReference type="Proteomes" id="UP001314229"/>
    </source>
</evidence>
<name>A0AAV1PM67_SCOSC</name>
<dbReference type="EMBL" id="CAWUFR010000216">
    <property type="protein sequence ID" value="CAK6972897.1"/>
    <property type="molecule type" value="Genomic_DNA"/>
</dbReference>
<keyword evidence="2" id="KW-1185">Reference proteome</keyword>
<proteinExistence type="predicted"/>
<sequence length="73" mass="8219">MFAFAKPCPSNYPSQNTSDIRLCVKSRLHTKILFISLDLKPSPCTLRRGFKLAQQSQNHRLNSSAVNQTADLL</sequence>
<reference evidence="1 2" key="1">
    <citation type="submission" date="2024-01" db="EMBL/GenBank/DDBJ databases">
        <authorList>
            <person name="Alioto T."/>
            <person name="Alioto T."/>
            <person name="Gomez Garrido J."/>
        </authorList>
    </citation>
    <scope>NUCLEOTIDE SEQUENCE [LARGE SCALE GENOMIC DNA]</scope>
</reference>
<dbReference type="Proteomes" id="UP001314229">
    <property type="component" value="Unassembled WGS sequence"/>
</dbReference>
<evidence type="ECO:0000313" key="1">
    <source>
        <dbReference type="EMBL" id="CAK6972897.1"/>
    </source>
</evidence>
<dbReference type="AlphaFoldDB" id="A0AAV1PM67"/>